<accession>A0A933VVS1</accession>
<comment type="caution">
    <text evidence="1">The sequence shown here is derived from an EMBL/GenBank/DDBJ whole genome shotgun (WGS) entry which is preliminary data.</text>
</comment>
<evidence type="ECO:0000313" key="2">
    <source>
        <dbReference type="Proteomes" id="UP000782519"/>
    </source>
</evidence>
<gene>
    <name evidence="1" type="ORF">HZA66_12030</name>
</gene>
<dbReference type="Pfam" id="PF02452">
    <property type="entry name" value="PemK_toxin"/>
    <property type="match status" value="1"/>
</dbReference>
<dbReference type="InterPro" id="IPR011067">
    <property type="entry name" value="Plasmid_toxin/cell-grow_inhib"/>
</dbReference>
<organism evidence="1 2">
    <name type="scientific">Rhodopseudomonas palustris</name>
    <dbReference type="NCBI Taxonomy" id="1076"/>
    <lineage>
        <taxon>Bacteria</taxon>
        <taxon>Pseudomonadati</taxon>
        <taxon>Pseudomonadota</taxon>
        <taxon>Alphaproteobacteria</taxon>
        <taxon>Hyphomicrobiales</taxon>
        <taxon>Nitrobacteraceae</taxon>
        <taxon>Rhodopseudomonas</taxon>
    </lineage>
</organism>
<dbReference type="EMBL" id="JACRJB010000031">
    <property type="protein sequence ID" value="MBI5130162.1"/>
    <property type="molecule type" value="Genomic_DNA"/>
</dbReference>
<sequence>MPVHDAGDIACADLDPVRGTEQGKRRPALVLTSRRYNELSGRAVICPITSSAGEWPFNVPLPEGLRTHGVVLVDQVRAVDRASRVFRKIESAPAQLMSDVRAMLAVVLGIEPTALTGFRIDL</sequence>
<dbReference type="Proteomes" id="UP000782519">
    <property type="component" value="Unassembled WGS sequence"/>
</dbReference>
<reference evidence="1" key="1">
    <citation type="submission" date="2020-07" db="EMBL/GenBank/DDBJ databases">
        <title>Huge and variable diversity of episymbiotic CPR bacteria and DPANN archaea in groundwater ecosystems.</title>
        <authorList>
            <person name="He C.Y."/>
            <person name="Keren R."/>
            <person name="Whittaker M."/>
            <person name="Farag I.F."/>
            <person name="Doudna J."/>
            <person name="Cate J.H.D."/>
            <person name="Banfield J.F."/>
        </authorList>
    </citation>
    <scope>NUCLEOTIDE SEQUENCE</scope>
    <source>
        <strain evidence="1">NC_groundwater_1818_Pr3_B-0.1um_66_35</strain>
    </source>
</reference>
<dbReference type="SUPFAM" id="SSF50118">
    <property type="entry name" value="Cell growth inhibitor/plasmid maintenance toxic component"/>
    <property type="match status" value="1"/>
</dbReference>
<dbReference type="PANTHER" id="PTHR33988">
    <property type="entry name" value="ENDORIBONUCLEASE MAZF-RELATED"/>
    <property type="match status" value="1"/>
</dbReference>
<evidence type="ECO:0000313" key="1">
    <source>
        <dbReference type="EMBL" id="MBI5130162.1"/>
    </source>
</evidence>
<proteinExistence type="predicted"/>
<dbReference type="GO" id="GO:0006402">
    <property type="term" value="P:mRNA catabolic process"/>
    <property type="evidence" value="ECO:0007669"/>
    <property type="project" value="TreeGrafter"/>
</dbReference>
<dbReference type="Gene3D" id="2.30.30.110">
    <property type="match status" value="1"/>
</dbReference>
<name>A0A933VVS1_RHOPL</name>
<protein>
    <submittedName>
        <fullName evidence="1">Type II toxin-antitoxin system PemK/MazF family toxin</fullName>
    </submittedName>
</protein>
<dbReference type="InterPro" id="IPR003477">
    <property type="entry name" value="PemK-like"/>
</dbReference>
<dbReference type="GO" id="GO:0016075">
    <property type="term" value="P:rRNA catabolic process"/>
    <property type="evidence" value="ECO:0007669"/>
    <property type="project" value="TreeGrafter"/>
</dbReference>
<dbReference type="PANTHER" id="PTHR33988:SF3">
    <property type="entry name" value="ENDORIBONUCLEASE TOXIN CHPB-RELATED"/>
    <property type="match status" value="1"/>
</dbReference>
<dbReference type="GO" id="GO:0003677">
    <property type="term" value="F:DNA binding"/>
    <property type="evidence" value="ECO:0007669"/>
    <property type="project" value="InterPro"/>
</dbReference>
<dbReference type="GO" id="GO:0004521">
    <property type="term" value="F:RNA endonuclease activity"/>
    <property type="evidence" value="ECO:0007669"/>
    <property type="project" value="TreeGrafter"/>
</dbReference>
<dbReference type="AlphaFoldDB" id="A0A933VVS1"/>